<organism evidence="1">
    <name type="scientific">marine metagenome</name>
    <dbReference type="NCBI Taxonomy" id="408172"/>
    <lineage>
        <taxon>unclassified sequences</taxon>
        <taxon>metagenomes</taxon>
        <taxon>ecological metagenomes</taxon>
    </lineage>
</organism>
<sequence>MSKSTLSVLSYNIYWGGHRQPLERTIE</sequence>
<dbReference type="EMBL" id="UINC01006977">
    <property type="protein sequence ID" value="SVA30742.1"/>
    <property type="molecule type" value="Genomic_DNA"/>
</dbReference>
<gene>
    <name evidence="1" type="ORF">METZ01_LOCUS83596</name>
</gene>
<name>A0A381URD8_9ZZZZ</name>
<dbReference type="AlphaFoldDB" id="A0A381URD8"/>
<protein>
    <submittedName>
        <fullName evidence="1">Uncharacterized protein</fullName>
    </submittedName>
</protein>
<accession>A0A381URD8</accession>
<feature type="non-terminal residue" evidence="1">
    <location>
        <position position="27"/>
    </location>
</feature>
<proteinExistence type="predicted"/>
<reference evidence="1" key="1">
    <citation type="submission" date="2018-05" db="EMBL/GenBank/DDBJ databases">
        <authorList>
            <person name="Lanie J.A."/>
            <person name="Ng W.-L."/>
            <person name="Kazmierczak K.M."/>
            <person name="Andrzejewski T.M."/>
            <person name="Davidsen T.M."/>
            <person name="Wayne K.J."/>
            <person name="Tettelin H."/>
            <person name="Glass J.I."/>
            <person name="Rusch D."/>
            <person name="Podicherti R."/>
            <person name="Tsui H.-C.T."/>
            <person name="Winkler M.E."/>
        </authorList>
    </citation>
    <scope>NUCLEOTIDE SEQUENCE</scope>
</reference>
<evidence type="ECO:0000313" key="1">
    <source>
        <dbReference type="EMBL" id="SVA30742.1"/>
    </source>
</evidence>